<dbReference type="EMBL" id="WOTW01000014">
    <property type="protein sequence ID" value="MUP37758.1"/>
    <property type="molecule type" value="Genomic_DNA"/>
</dbReference>
<dbReference type="InterPro" id="IPR018060">
    <property type="entry name" value="HTH_AraC"/>
</dbReference>
<dbReference type="PRINTS" id="PR00344">
    <property type="entry name" value="BCTRLSENSOR"/>
</dbReference>
<dbReference type="InterPro" id="IPR013783">
    <property type="entry name" value="Ig-like_fold"/>
</dbReference>
<evidence type="ECO:0000256" key="3">
    <source>
        <dbReference type="ARBA" id="ARBA00022553"/>
    </source>
</evidence>
<comment type="catalytic activity">
    <reaction evidence="1">
        <text>ATP + protein L-histidine = ADP + protein N-phospho-L-histidine.</text>
        <dbReference type="EC" id="2.7.13.3"/>
    </reaction>
</comment>
<dbReference type="SMART" id="SM00388">
    <property type="entry name" value="HisKA"/>
    <property type="match status" value="1"/>
</dbReference>
<keyword evidence="11" id="KW-0804">Transcription</keyword>
<dbReference type="InterPro" id="IPR036890">
    <property type="entry name" value="HATPase_C_sf"/>
</dbReference>
<sequence length="1341" mass="153017">MKFLYLQIILSLFILSVSAQNEMSFDSFSQDDGFPSNQIQCIHQDQKGWMWFGTSQGLSRFDGYRFVNYLNSPEDSLSLSGILVRVIFEDRKGNLLVGTENGGLNVFDRELELFYHPYNNNPLLKSKDVSVNDIQEDDAGNIWLGTNTNILKIDSLGTVSFVSLGNEDTANEFNGEFVRVLQFDNLGRLWAGTNNGVFIIDPESKKVDHVDLPFEDGDTDEIWEIFLDLDGSMWIGTYSNGAFIVDPVSMSVKPVILNPSFERTETVRTISVGAFGNYWIGTRGGLYLYNKTKATSDFYRNDDREPSSLINNSVLDIIHDKQGEAWIGTRGGLNLLAKNKQVFHNFKAHLSDNKYLNSSFVYALWVDDENNIWLGTEDGGVNIYHPETKSYTYLKADAANPNSISKNCIKAFQEDQEGNLWIGTFGGGIDVLNLKTNKIKHYINDPFDSRTLADNRVWDLLLDREGDVWVCTSLGIDRFDSKTKEFIHYPQLAGQKLVTWVDMDSQNNIWLGTSDEIIVHNQRTKKITRFKEHSRSFTEDTQGRCWIATLDKGIVQYSDLNGPVKYYNKTDGLANNQALRILEDGKHFLWISTSNGLSKFNVESNTFCNFTSHDGLGNNQFTYGAAYKSSKGDLLFCSISGFTIFDPSEVKCEENQVPLVLTELRIFNKKIGIGSGKNSVLKKSISETNHLVLNYDQNVFTLEFAALNYVKSTSNLYSYYLEGFDKDWNEPSADRTATYTNLNPGDYVLHIKRVVLGNPENDNELIFLITILPPFWKTLWFRFIVLIVFGTVIYFLIQFFIYRGKMKNELVLERMKARKLHELDMLKLKFFTNISHEIRTPLTLILTPLEKLISQKMPPHEINSYLDVMYRNTTKLDRLISQLLDFRKLESGNLKLELAEGDIVRFISGVVQSFESYAAEKGIDLRFNTLKERLVTRFDADKIEKILNNLLSNAFKFTEKEEEITVNLSLVFDTNEENTDGEFIEIVVRDTGQGISEINVPKIFNRFFQANKEDVQTGTGIGLAFVKELVKLHKGEIFVVSKPGKGSKFTIRIPYEKEVSEVVSGNKTAIPSIEPNAKFVKEKGGTKNSFHSKIMLIVEDNLDVRAIIKSHFTSKYQVLEANDGKEGWKLALINIPDIIISDVLMPDVDGYEFCKRVKKDERTSHIPVLFLTALHSKESEIKGLLCGADDYITKPFDLAVLQTKIDNMLLIRDSLKEKFSNEMVLLPKNIIISSPDEKFLQKAVEVVENNIADTDLDIERFSREVGVSRMQLYRKLDALTDMTVKEFIRSIRLKRASQLLEQESMSISEIAYAVGFKDLSHFRKCFRQMYGMNATEYKQKK</sequence>
<dbReference type="Gene3D" id="1.10.287.130">
    <property type="match status" value="1"/>
</dbReference>
<dbReference type="SUPFAM" id="SSF52172">
    <property type="entry name" value="CheY-like"/>
    <property type="match status" value="1"/>
</dbReference>
<keyword evidence="9" id="KW-0805">Transcription regulation</keyword>
<evidence type="ECO:0000256" key="4">
    <source>
        <dbReference type="ARBA" id="ARBA00022679"/>
    </source>
</evidence>
<name>A0A7M4D529_9BACT</name>
<feature type="domain" description="Histidine kinase" evidence="16">
    <location>
        <begin position="833"/>
        <end position="1057"/>
    </location>
</feature>
<dbReference type="PROSITE" id="PS00041">
    <property type="entry name" value="HTH_ARAC_FAMILY_1"/>
    <property type="match status" value="1"/>
</dbReference>
<dbReference type="Pfam" id="PF02518">
    <property type="entry name" value="HATPase_c"/>
    <property type="match status" value="1"/>
</dbReference>
<evidence type="ECO:0000313" key="18">
    <source>
        <dbReference type="EMBL" id="MUP37758.1"/>
    </source>
</evidence>
<dbReference type="Proteomes" id="UP000285951">
    <property type="component" value="Unassembled WGS sequence"/>
</dbReference>
<dbReference type="CDD" id="cd00082">
    <property type="entry name" value="HisKA"/>
    <property type="match status" value="1"/>
</dbReference>
<dbReference type="SUPFAM" id="SSF55874">
    <property type="entry name" value="ATPase domain of HSP90 chaperone/DNA topoisomerase II/histidine kinase"/>
    <property type="match status" value="1"/>
</dbReference>
<evidence type="ECO:0000256" key="12">
    <source>
        <dbReference type="PROSITE-ProRule" id="PRU00169"/>
    </source>
</evidence>
<reference evidence="19 20" key="1">
    <citation type="submission" date="2019-11" db="EMBL/GenBank/DDBJ databases">
        <title>Draft genome sequence of Labilibaculum sp. strain SYP isolated from Black Sea.</title>
        <authorList>
            <person name="Yadav S."/>
            <person name="Villanueva L."/>
        </authorList>
    </citation>
    <scope>NUCLEOTIDE SEQUENCE [LARGE SCALE GENOMIC DNA]</scope>
    <source>
        <strain evidence="19 20">44</strain>
    </source>
</reference>
<dbReference type="PANTHER" id="PTHR43547:SF2">
    <property type="entry name" value="HYBRID SIGNAL TRANSDUCTION HISTIDINE KINASE C"/>
    <property type="match status" value="1"/>
</dbReference>
<keyword evidence="5" id="KW-0547">Nucleotide-binding</keyword>
<dbReference type="FunFam" id="1.10.287.130:FF:000045">
    <property type="entry name" value="Two-component system sensor histidine kinase/response regulator"/>
    <property type="match status" value="1"/>
</dbReference>
<dbReference type="Gene3D" id="2.60.40.10">
    <property type="entry name" value="Immunoglobulins"/>
    <property type="match status" value="1"/>
</dbReference>
<dbReference type="GO" id="GO:0003700">
    <property type="term" value="F:DNA-binding transcription factor activity"/>
    <property type="evidence" value="ECO:0007669"/>
    <property type="project" value="InterPro"/>
</dbReference>
<feature type="transmembrane region" description="Helical" evidence="13">
    <location>
        <begin position="779"/>
        <end position="802"/>
    </location>
</feature>
<keyword evidence="10" id="KW-0238">DNA-binding</keyword>
<dbReference type="Proteomes" id="UP000462449">
    <property type="component" value="Unassembled WGS sequence"/>
</dbReference>
<keyword evidence="7" id="KW-0067">ATP-binding</keyword>
<keyword evidence="13" id="KW-0812">Transmembrane</keyword>
<evidence type="ECO:0000256" key="8">
    <source>
        <dbReference type="ARBA" id="ARBA00023012"/>
    </source>
</evidence>
<dbReference type="OrthoDB" id="717811at2"/>
<dbReference type="InterPro" id="IPR011110">
    <property type="entry name" value="Reg_prop"/>
</dbReference>
<keyword evidence="3 12" id="KW-0597">Phosphoprotein</keyword>
<reference evidence="18 21" key="2">
    <citation type="submission" date="2019-12" db="EMBL/GenBank/DDBJ databases">
        <title>Draft genome sequence of Labilibaculum sp. strain 44 isolated from deep waters of Black Sea.</title>
        <authorList>
            <person name="Yadav S."/>
            <person name="Villanueva L."/>
        </authorList>
    </citation>
    <scope>NUCLEOTIDE SEQUENCE [LARGE SCALE GENOMIC DNA]</scope>
    <source>
        <strain evidence="18 21">44</strain>
    </source>
</reference>
<evidence type="ECO:0000256" key="9">
    <source>
        <dbReference type="ARBA" id="ARBA00023015"/>
    </source>
</evidence>
<dbReference type="SMART" id="SM00342">
    <property type="entry name" value="HTH_ARAC"/>
    <property type="match status" value="1"/>
</dbReference>
<dbReference type="SUPFAM" id="SSF63829">
    <property type="entry name" value="Calcium-dependent phosphotriesterase"/>
    <property type="match status" value="2"/>
</dbReference>
<evidence type="ECO:0000256" key="1">
    <source>
        <dbReference type="ARBA" id="ARBA00000085"/>
    </source>
</evidence>
<keyword evidence="6" id="KW-0418">Kinase</keyword>
<feature type="signal peptide" evidence="14">
    <location>
        <begin position="1"/>
        <end position="19"/>
    </location>
</feature>
<dbReference type="InterPro" id="IPR005467">
    <property type="entry name" value="His_kinase_dom"/>
</dbReference>
<evidence type="ECO:0000313" key="21">
    <source>
        <dbReference type="Proteomes" id="UP000462449"/>
    </source>
</evidence>
<evidence type="ECO:0000259" key="17">
    <source>
        <dbReference type="PROSITE" id="PS50110"/>
    </source>
</evidence>
<proteinExistence type="predicted"/>
<feature type="domain" description="Response regulatory" evidence="17">
    <location>
        <begin position="1094"/>
        <end position="1209"/>
    </location>
</feature>
<evidence type="ECO:0000259" key="15">
    <source>
        <dbReference type="PROSITE" id="PS01124"/>
    </source>
</evidence>
<dbReference type="Gene3D" id="1.10.10.60">
    <property type="entry name" value="Homeodomain-like"/>
    <property type="match status" value="1"/>
</dbReference>
<evidence type="ECO:0000256" key="6">
    <source>
        <dbReference type="ARBA" id="ARBA00022777"/>
    </source>
</evidence>
<feature type="domain" description="HTH araC/xylS-type" evidence="15">
    <location>
        <begin position="1241"/>
        <end position="1340"/>
    </location>
</feature>
<keyword evidence="13" id="KW-0472">Membrane</keyword>
<dbReference type="SMART" id="SM00448">
    <property type="entry name" value="REC"/>
    <property type="match status" value="1"/>
</dbReference>
<keyword evidence="8" id="KW-0902">Two-component regulatory system</keyword>
<dbReference type="InterPro" id="IPR036097">
    <property type="entry name" value="HisK_dim/P_sf"/>
</dbReference>
<evidence type="ECO:0000256" key="10">
    <source>
        <dbReference type="ARBA" id="ARBA00023125"/>
    </source>
</evidence>
<dbReference type="GO" id="GO:0005524">
    <property type="term" value="F:ATP binding"/>
    <property type="evidence" value="ECO:0007669"/>
    <property type="project" value="UniProtKB-KW"/>
</dbReference>
<dbReference type="Pfam" id="PF00072">
    <property type="entry name" value="Response_reg"/>
    <property type="match status" value="1"/>
</dbReference>
<evidence type="ECO:0000256" key="13">
    <source>
        <dbReference type="SAM" id="Phobius"/>
    </source>
</evidence>
<dbReference type="SMART" id="SM00387">
    <property type="entry name" value="HATPase_c"/>
    <property type="match status" value="1"/>
</dbReference>
<evidence type="ECO:0000256" key="11">
    <source>
        <dbReference type="ARBA" id="ARBA00023163"/>
    </source>
</evidence>
<dbReference type="InterPro" id="IPR011006">
    <property type="entry name" value="CheY-like_superfamily"/>
</dbReference>
<dbReference type="RefSeq" id="WP_156195517.1">
    <property type="nucleotide sequence ID" value="NZ_QTZN02000014.1"/>
</dbReference>
<dbReference type="PROSITE" id="PS50109">
    <property type="entry name" value="HIS_KIN"/>
    <property type="match status" value="1"/>
</dbReference>
<feature type="modified residue" description="4-aspartylphosphate" evidence="12">
    <location>
        <position position="1142"/>
    </location>
</feature>
<protein>
    <recommendedName>
        <fullName evidence="2">histidine kinase</fullName>
        <ecNumber evidence="2">2.7.13.3</ecNumber>
    </recommendedName>
</protein>
<evidence type="ECO:0000256" key="2">
    <source>
        <dbReference type="ARBA" id="ARBA00012438"/>
    </source>
</evidence>
<dbReference type="PROSITE" id="PS50110">
    <property type="entry name" value="RESPONSE_REGULATORY"/>
    <property type="match status" value="1"/>
</dbReference>
<keyword evidence="4" id="KW-0808">Transferase</keyword>
<evidence type="ECO:0000256" key="7">
    <source>
        <dbReference type="ARBA" id="ARBA00022840"/>
    </source>
</evidence>
<comment type="caution">
    <text evidence="18">The sequence shown here is derived from an EMBL/GenBank/DDBJ whole genome shotgun (WGS) entry which is preliminary data.</text>
</comment>
<dbReference type="PANTHER" id="PTHR43547">
    <property type="entry name" value="TWO-COMPONENT HISTIDINE KINASE"/>
    <property type="match status" value="1"/>
</dbReference>
<keyword evidence="20" id="KW-1185">Reference proteome</keyword>
<dbReference type="InterPro" id="IPR004358">
    <property type="entry name" value="Sig_transdc_His_kin-like_C"/>
</dbReference>
<dbReference type="SUPFAM" id="SSF47384">
    <property type="entry name" value="Homodimeric domain of signal transducing histidine kinase"/>
    <property type="match status" value="1"/>
</dbReference>
<keyword evidence="13" id="KW-1133">Transmembrane helix</keyword>
<dbReference type="SUPFAM" id="SSF46689">
    <property type="entry name" value="Homeodomain-like"/>
    <property type="match status" value="1"/>
</dbReference>
<keyword evidence="14" id="KW-0732">Signal</keyword>
<dbReference type="Pfam" id="PF07494">
    <property type="entry name" value="Reg_prop"/>
    <property type="match status" value="5"/>
</dbReference>
<dbReference type="Pfam" id="PF00512">
    <property type="entry name" value="HisKA"/>
    <property type="match status" value="1"/>
</dbReference>
<dbReference type="InterPro" id="IPR009057">
    <property type="entry name" value="Homeodomain-like_sf"/>
</dbReference>
<dbReference type="Pfam" id="PF12833">
    <property type="entry name" value="HTH_18"/>
    <property type="match status" value="1"/>
</dbReference>
<organism evidence="18 21">
    <name type="scientific">Labilibaculum euxinus</name>
    <dbReference type="NCBI Taxonomy" id="2686357"/>
    <lineage>
        <taxon>Bacteria</taxon>
        <taxon>Pseudomonadati</taxon>
        <taxon>Bacteroidota</taxon>
        <taxon>Bacteroidia</taxon>
        <taxon>Marinilabiliales</taxon>
        <taxon>Marinifilaceae</taxon>
        <taxon>Labilibaculum</taxon>
    </lineage>
</organism>
<dbReference type="GO" id="GO:0000155">
    <property type="term" value="F:phosphorelay sensor kinase activity"/>
    <property type="evidence" value="ECO:0007669"/>
    <property type="project" value="InterPro"/>
</dbReference>
<dbReference type="EMBL" id="QTZN02000014">
    <property type="protein sequence ID" value="MVB06963.1"/>
    <property type="molecule type" value="Genomic_DNA"/>
</dbReference>
<evidence type="ECO:0000313" key="20">
    <source>
        <dbReference type="Proteomes" id="UP000285951"/>
    </source>
</evidence>
<dbReference type="InterPro" id="IPR018062">
    <property type="entry name" value="HTH_AraC-typ_CS"/>
</dbReference>
<evidence type="ECO:0000256" key="5">
    <source>
        <dbReference type="ARBA" id="ARBA00022741"/>
    </source>
</evidence>
<evidence type="ECO:0000256" key="14">
    <source>
        <dbReference type="SAM" id="SignalP"/>
    </source>
</evidence>
<gene>
    <name evidence="19" type="ORF">DWB62_008030</name>
    <name evidence="18" type="ORF">GNY23_08030</name>
</gene>
<dbReference type="InterPro" id="IPR003594">
    <property type="entry name" value="HATPase_dom"/>
</dbReference>
<dbReference type="Pfam" id="PF07495">
    <property type="entry name" value="Y_Y_Y"/>
    <property type="match status" value="1"/>
</dbReference>
<dbReference type="Gene3D" id="3.40.50.2300">
    <property type="match status" value="1"/>
</dbReference>
<dbReference type="InterPro" id="IPR003661">
    <property type="entry name" value="HisK_dim/P_dom"/>
</dbReference>
<dbReference type="Gene3D" id="2.130.10.10">
    <property type="entry name" value="YVTN repeat-like/Quinoprotein amine dehydrogenase"/>
    <property type="match status" value="2"/>
</dbReference>
<accession>A0A7M4D529</accession>
<dbReference type="FunFam" id="3.30.565.10:FF:000037">
    <property type="entry name" value="Hybrid sensor histidine kinase/response regulator"/>
    <property type="match status" value="1"/>
</dbReference>
<dbReference type="Gene3D" id="3.30.565.10">
    <property type="entry name" value="Histidine kinase-like ATPase, C-terminal domain"/>
    <property type="match status" value="1"/>
</dbReference>
<dbReference type="EC" id="2.7.13.3" evidence="2"/>
<dbReference type="GO" id="GO:0043565">
    <property type="term" value="F:sequence-specific DNA binding"/>
    <property type="evidence" value="ECO:0007669"/>
    <property type="project" value="InterPro"/>
</dbReference>
<evidence type="ECO:0000313" key="19">
    <source>
        <dbReference type="EMBL" id="MVB06963.1"/>
    </source>
</evidence>
<evidence type="ECO:0000259" key="16">
    <source>
        <dbReference type="PROSITE" id="PS50109"/>
    </source>
</evidence>
<dbReference type="PROSITE" id="PS01124">
    <property type="entry name" value="HTH_ARAC_FAMILY_2"/>
    <property type="match status" value="1"/>
</dbReference>
<dbReference type="FunFam" id="2.60.40.10:FF:000791">
    <property type="entry name" value="Two-component system sensor histidine kinase/response regulator"/>
    <property type="match status" value="1"/>
</dbReference>
<dbReference type="InterPro" id="IPR001789">
    <property type="entry name" value="Sig_transdc_resp-reg_receiver"/>
</dbReference>
<dbReference type="InterPro" id="IPR015943">
    <property type="entry name" value="WD40/YVTN_repeat-like_dom_sf"/>
</dbReference>
<feature type="chain" id="PRO_5029684058" description="histidine kinase" evidence="14">
    <location>
        <begin position="20"/>
        <end position="1341"/>
    </location>
</feature>
<dbReference type="InterPro" id="IPR011123">
    <property type="entry name" value="Y_Y_Y"/>
</dbReference>